<evidence type="ECO:0000313" key="2">
    <source>
        <dbReference type="Proteomes" id="UP001482620"/>
    </source>
</evidence>
<proteinExistence type="predicted"/>
<accession>A0ABV0V742</accession>
<name>A0ABV0V742_9TELE</name>
<keyword evidence="2" id="KW-1185">Reference proteome</keyword>
<protein>
    <submittedName>
        <fullName evidence="1">Uncharacterized protein</fullName>
    </submittedName>
</protein>
<sequence length="108" mass="12555">MPRSYEKHLPNITVNCSKKGTKSTETREESRSSFLFGFCLLQPQFLPLGVHVSFKTAKRKMLSMHCLTHVSSYFDTIKLPIKKNAVPSKRYLYPVNLCKWLSCYNHKL</sequence>
<reference evidence="1 2" key="1">
    <citation type="submission" date="2021-06" db="EMBL/GenBank/DDBJ databases">
        <authorList>
            <person name="Palmer J.M."/>
        </authorList>
    </citation>
    <scope>NUCLEOTIDE SEQUENCE [LARGE SCALE GENOMIC DNA]</scope>
    <source>
        <strain evidence="2">if_2019</strain>
        <tissue evidence="1">Muscle</tissue>
    </source>
</reference>
<gene>
    <name evidence="1" type="ORF">ILYODFUR_029467</name>
</gene>
<organism evidence="1 2">
    <name type="scientific">Ilyodon furcidens</name>
    <name type="common">goldbreast splitfin</name>
    <dbReference type="NCBI Taxonomy" id="33524"/>
    <lineage>
        <taxon>Eukaryota</taxon>
        <taxon>Metazoa</taxon>
        <taxon>Chordata</taxon>
        <taxon>Craniata</taxon>
        <taxon>Vertebrata</taxon>
        <taxon>Euteleostomi</taxon>
        <taxon>Actinopterygii</taxon>
        <taxon>Neopterygii</taxon>
        <taxon>Teleostei</taxon>
        <taxon>Neoteleostei</taxon>
        <taxon>Acanthomorphata</taxon>
        <taxon>Ovalentaria</taxon>
        <taxon>Atherinomorphae</taxon>
        <taxon>Cyprinodontiformes</taxon>
        <taxon>Goodeidae</taxon>
        <taxon>Ilyodon</taxon>
    </lineage>
</organism>
<evidence type="ECO:0000313" key="1">
    <source>
        <dbReference type="EMBL" id="MEQ2253172.1"/>
    </source>
</evidence>
<dbReference type="EMBL" id="JAHRIQ010096879">
    <property type="protein sequence ID" value="MEQ2253172.1"/>
    <property type="molecule type" value="Genomic_DNA"/>
</dbReference>
<dbReference type="Proteomes" id="UP001482620">
    <property type="component" value="Unassembled WGS sequence"/>
</dbReference>
<comment type="caution">
    <text evidence="1">The sequence shown here is derived from an EMBL/GenBank/DDBJ whole genome shotgun (WGS) entry which is preliminary data.</text>
</comment>